<dbReference type="PANTHER" id="PTHR12411">
    <property type="entry name" value="CYSTEINE PROTEASE FAMILY C1-RELATED"/>
    <property type="match status" value="1"/>
</dbReference>
<sequence length="479" mass="51576">MNHTRLLLAAALAALALLCLAPPTTAQDTAPDAAASSAAVAAPESEAGPQAAAAAAAAPQMLILRSPLPWRPPRNPTTAPDTFPAPTCPGVDAGPPDAGPPEFEKLADTPYSDEDKVKMVNQTMEEVAAKRRELEEAFGNPTRAWAAYKAMYGLDFGNSDSEKYTTFQVNLRTWKGKNDELAKQGDDTMAYGVTRFAHMTPEAFKALLLDPSLGRPITRPPGRRLLGGAGDGGSLDCGKYVDWSSSSSSPPSSWDWRAAGSITPVRNQGQCGSCSNMAATAAIENVWVRKWWGLGYRSWNTDLAEQDFLDCTKGDQCKGSWPDSVMDRYICRGAAFESALPYKAYDAGVYPCKPSSSLPRYNTGAKSFMYVPPGTGTLARAVMKAPTVIGVDASNWQGLAAGWVRNCGEANSGLNHGVAVVGWVDDVKMSNGQTWDYWIIKNSWGTGFCNKGYLWVRKDCNGNGPYGMYTQNHWVPNKS</sequence>
<evidence type="ECO:0000313" key="5">
    <source>
        <dbReference type="Proteomes" id="UP000256970"/>
    </source>
</evidence>
<dbReference type="Proteomes" id="UP000256970">
    <property type="component" value="Unassembled WGS sequence"/>
</dbReference>
<organism evidence="4 5">
    <name type="scientific">Tetradesmus obliquus</name>
    <name type="common">Green alga</name>
    <name type="synonym">Acutodesmus obliquus</name>
    <dbReference type="NCBI Taxonomy" id="3088"/>
    <lineage>
        <taxon>Eukaryota</taxon>
        <taxon>Viridiplantae</taxon>
        <taxon>Chlorophyta</taxon>
        <taxon>core chlorophytes</taxon>
        <taxon>Chlorophyceae</taxon>
        <taxon>CS clade</taxon>
        <taxon>Sphaeropleales</taxon>
        <taxon>Scenedesmaceae</taxon>
        <taxon>Tetradesmus</taxon>
    </lineage>
</organism>
<dbReference type="Gene3D" id="3.90.70.10">
    <property type="entry name" value="Cysteine proteinases"/>
    <property type="match status" value="1"/>
</dbReference>
<dbReference type="GO" id="GO:0008234">
    <property type="term" value="F:cysteine-type peptidase activity"/>
    <property type="evidence" value="ECO:0007669"/>
    <property type="project" value="InterPro"/>
</dbReference>
<evidence type="ECO:0000256" key="2">
    <source>
        <dbReference type="SAM" id="SignalP"/>
    </source>
</evidence>
<dbReference type="InterPro" id="IPR038765">
    <property type="entry name" value="Papain-like_cys_pep_sf"/>
</dbReference>
<dbReference type="InterPro" id="IPR000668">
    <property type="entry name" value="Peptidase_C1A_C"/>
</dbReference>
<comment type="similarity">
    <text evidence="1">Belongs to the peptidase C1 family.</text>
</comment>
<dbReference type="GO" id="GO:0006508">
    <property type="term" value="P:proteolysis"/>
    <property type="evidence" value="ECO:0007669"/>
    <property type="project" value="InterPro"/>
</dbReference>
<gene>
    <name evidence="4" type="ORF">BQ4739_LOCUS496</name>
</gene>
<dbReference type="STRING" id="3088.A0A383V6C3"/>
<keyword evidence="2" id="KW-0732">Signal</keyword>
<accession>A0A383V6C3</accession>
<evidence type="ECO:0000259" key="3">
    <source>
        <dbReference type="SMART" id="SM00645"/>
    </source>
</evidence>
<dbReference type="InterPro" id="IPR013128">
    <property type="entry name" value="Peptidase_C1A"/>
</dbReference>
<dbReference type="InterPro" id="IPR039417">
    <property type="entry name" value="Peptidase_C1A_papain-like"/>
</dbReference>
<keyword evidence="5" id="KW-1185">Reference proteome</keyword>
<proteinExistence type="inferred from homology"/>
<name>A0A383V6C3_TETOB</name>
<dbReference type="AlphaFoldDB" id="A0A383V6C3"/>
<feature type="domain" description="Peptidase C1A papain C-terminal" evidence="3">
    <location>
        <begin position="250"/>
        <end position="477"/>
    </location>
</feature>
<evidence type="ECO:0000256" key="1">
    <source>
        <dbReference type="ARBA" id="ARBA00008455"/>
    </source>
</evidence>
<dbReference type="SMART" id="SM00645">
    <property type="entry name" value="Pept_C1"/>
    <property type="match status" value="1"/>
</dbReference>
<evidence type="ECO:0000313" key="4">
    <source>
        <dbReference type="EMBL" id="SZX59896.1"/>
    </source>
</evidence>
<dbReference type="SUPFAM" id="SSF54001">
    <property type="entry name" value="Cysteine proteinases"/>
    <property type="match status" value="1"/>
</dbReference>
<dbReference type="EMBL" id="FNXT01000031">
    <property type="protein sequence ID" value="SZX59896.1"/>
    <property type="molecule type" value="Genomic_DNA"/>
</dbReference>
<reference evidence="4 5" key="1">
    <citation type="submission" date="2016-10" db="EMBL/GenBank/DDBJ databases">
        <authorList>
            <person name="Cai Z."/>
        </authorList>
    </citation>
    <scope>NUCLEOTIDE SEQUENCE [LARGE SCALE GENOMIC DNA]</scope>
</reference>
<protein>
    <recommendedName>
        <fullName evidence="3">Peptidase C1A papain C-terminal domain-containing protein</fullName>
    </recommendedName>
</protein>
<feature type="signal peptide" evidence="2">
    <location>
        <begin position="1"/>
        <end position="26"/>
    </location>
</feature>
<dbReference type="CDD" id="cd02248">
    <property type="entry name" value="Peptidase_C1A"/>
    <property type="match status" value="1"/>
</dbReference>
<feature type="chain" id="PRO_5018662775" description="Peptidase C1A papain C-terminal domain-containing protein" evidence="2">
    <location>
        <begin position="27"/>
        <end position="479"/>
    </location>
</feature>
<dbReference type="Pfam" id="PF00112">
    <property type="entry name" value="Peptidase_C1"/>
    <property type="match status" value="1"/>
</dbReference>